<evidence type="ECO:0000259" key="1">
    <source>
        <dbReference type="Pfam" id="PF13490"/>
    </source>
</evidence>
<feature type="domain" description="Putative zinc-finger" evidence="1">
    <location>
        <begin position="27"/>
        <end position="60"/>
    </location>
</feature>
<gene>
    <name evidence="2" type="ORF">MVI01_20180</name>
</gene>
<dbReference type="EMBL" id="BJVY01000008">
    <property type="protein sequence ID" value="GEL70234.1"/>
    <property type="molecule type" value="Genomic_DNA"/>
</dbReference>
<dbReference type="Proteomes" id="UP000321224">
    <property type="component" value="Unassembled WGS sequence"/>
</dbReference>
<dbReference type="Pfam" id="PF13490">
    <property type="entry name" value="zf-HC2"/>
    <property type="match status" value="1"/>
</dbReference>
<dbReference type="RefSeq" id="WP_225888203.1">
    <property type="nucleotide sequence ID" value="NZ_BJVY01000008.1"/>
</dbReference>
<protein>
    <recommendedName>
        <fullName evidence="1">Putative zinc-finger domain-containing protein</fullName>
    </recommendedName>
</protein>
<accession>A0A511H9W3</accession>
<dbReference type="InterPro" id="IPR041916">
    <property type="entry name" value="Anti_sigma_zinc_sf"/>
</dbReference>
<comment type="caution">
    <text evidence="2">The sequence shown here is derived from an EMBL/GenBank/DDBJ whole genome shotgun (WGS) entry which is preliminary data.</text>
</comment>
<evidence type="ECO:0000313" key="2">
    <source>
        <dbReference type="EMBL" id="GEL70234.1"/>
    </source>
</evidence>
<dbReference type="AlphaFoldDB" id="A0A511H9W3"/>
<proteinExistence type="predicted"/>
<reference evidence="2 3" key="1">
    <citation type="submission" date="2019-07" db="EMBL/GenBank/DDBJ databases">
        <title>Whole genome shotgun sequence of Myxococcus virescens NBRC 100334.</title>
        <authorList>
            <person name="Hosoyama A."/>
            <person name="Uohara A."/>
            <person name="Ohji S."/>
            <person name="Ichikawa N."/>
        </authorList>
    </citation>
    <scope>NUCLEOTIDE SEQUENCE [LARGE SCALE GENOMIC DNA]</scope>
    <source>
        <strain evidence="2 3">NBRC 100334</strain>
    </source>
</reference>
<evidence type="ECO:0000313" key="3">
    <source>
        <dbReference type="Proteomes" id="UP000321224"/>
    </source>
</evidence>
<dbReference type="InterPro" id="IPR027383">
    <property type="entry name" value="Znf_put"/>
</dbReference>
<dbReference type="Gene3D" id="1.10.10.1320">
    <property type="entry name" value="Anti-sigma factor, zinc-finger domain"/>
    <property type="match status" value="1"/>
</dbReference>
<sequence length="102" mass="11552">MKRDEALGIIERNEGAPQPAEVRMYNCKDSINLLLQFLDGEMSPEDTQHLREHLRGCSPCVDFLRTYRATPGLCKKALAAKMPKEVSEKLTEFLRSKIKSAS</sequence>
<name>A0A511H9W3_9BACT</name>
<organism evidence="2 3">
    <name type="scientific">Myxococcus virescens</name>
    <dbReference type="NCBI Taxonomy" id="83456"/>
    <lineage>
        <taxon>Bacteria</taxon>
        <taxon>Pseudomonadati</taxon>
        <taxon>Myxococcota</taxon>
        <taxon>Myxococcia</taxon>
        <taxon>Myxococcales</taxon>
        <taxon>Cystobacterineae</taxon>
        <taxon>Myxococcaceae</taxon>
        <taxon>Myxococcus</taxon>
    </lineage>
</organism>